<sequence length="323" mass="35078">MNTKAYLLLILSLPNDNATARMRAWRALKACGAGVLRDGAYLLPETEAQRERLEAIAADVRAHAGSAHLIQVDGAAHADWPALFDRSGDWAALLAELHGLRAQLQPGSALETLKQLRKLAKALSQLQAIDYFPGPAQQQALSTFSSLEQDAHAALSPSEPRARPATAILRLRVEDYQGRLWATRARPWVDRLACAWLIRRFIDTRAQLLWLKHPKDCPKRALGFDFDGAMFGHVGERVSFETLLAAFGLETPALLRLGRLVHGLDAGGVQAPEAAGVEQILGGMFTAITDDDQLLVAAAGIFEGLWRSFEVEASGGAATKPQP</sequence>
<dbReference type="InterPro" id="IPR018634">
    <property type="entry name" value="ChrB_C"/>
</dbReference>
<comment type="caution">
    <text evidence="3">The sequence shown here is derived from an EMBL/GenBank/DDBJ whole genome shotgun (WGS) entry which is preliminary data.</text>
</comment>
<dbReference type="Pfam" id="PF09828">
    <property type="entry name" value="ChrB_C"/>
    <property type="match status" value="1"/>
</dbReference>
<organism evidence="3 4">
    <name type="scientific">Roseateles aquae</name>
    <dbReference type="NCBI Taxonomy" id="3077235"/>
    <lineage>
        <taxon>Bacteria</taxon>
        <taxon>Pseudomonadati</taxon>
        <taxon>Pseudomonadota</taxon>
        <taxon>Betaproteobacteria</taxon>
        <taxon>Burkholderiales</taxon>
        <taxon>Sphaerotilaceae</taxon>
        <taxon>Roseateles</taxon>
    </lineage>
</organism>
<name>A0ABU3PFT7_9BURK</name>
<feature type="domain" description="ChrB N-terminal" evidence="2">
    <location>
        <begin position="21"/>
        <end position="105"/>
    </location>
</feature>
<evidence type="ECO:0000313" key="3">
    <source>
        <dbReference type="EMBL" id="MDT9001459.1"/>
    </source>
</evidence>
<accession>A0ABU3PFT7</accession>
<dbReference type="Pfam" id="PF20229">
    <property type="entry name" value="ChrB_N"/>
    <property type="match status" value="1"/>
</dbReference>
<dbReference type="RefSeq" id="WP_315652344.1">
    <property type="nucleotide sequence ID" value="NZ_JAVXZY010000009.1"/>
</dbReference>
<evidence type="ECO:0000259" key="2">
    <source>
        <dbReference type="Pfam" id="PF20229"/>
    </source>
</evidence>
<gene>
    <name evidence="3" type="ORF">RQP53_19440</name>
</gene>
<dbReference type="EMBL" id="JAVXZY010000009">
    <property type="protein sequence ID" value="MDT9001459.1"/>
    <property type="molecule type" value="Genomic_DNA"/>
</dbReference>
<proteinExistence type="predicted"/>
<evidence type="ECO:0000259" key="1">
    <source>
        <dbReference type="Pfam" id="PF09828"/>
    </source>
</evidence>
<protein>
    <submittedName>
        <fullName evidence="3">Chromate resistance protein</fullName>
    </submittedName>
</protein>
<keyword evidence="4" id="KW-1185">Reference proteome</keyword>
<reference evidence="3" key="1">
    <citation type="submission" date="2023-09" db="EMBL/GenBank/DDBJ databases">
        <title>Paucibacter sp. APW11 Genome sequencing and assembly.</title>
        <authorList>
            <person name="Kim I."/>
        </authorList>
    </citation>
    <scope>NUCLEOTIDE SEQUENCE</scope>
    <source>
        <strain evidence="3">APW11</strain>
    </source>
</reference>
<dbReference type="Proteomes" id="UP001246372">
    <property type="component" value="Unassembled WGS sequence"/>
</dbReference>
<dbReference type="InterPro" id="IPR046858">
    <property type="entry name" value="ChrB_N"/>
</dbReference>
<feature type="domain" description="ChrB C-terminal" evidence="1">
    <location>
        <begin position="181"/>
        <end position="307"/>
    </location>
</feature>
<evidence type="ECO:0000313" key="4">
    <source>
        <dbReference type="Proteomes" id="UP001246372"/>
    </source>
</evidence>